<dbReference type="EMBL" id="JBHTEK010000001">
    <property type="protein sequence ID" value="MFC7669174.1"/>
    <property type="molecule type" value="Genomic_DNA"/>
</dbReference>
<organism evidence="2 3">
    <name type="scientific">Hymenobacter humi</name>
    <dbReference type="NCBI Taxonomy" id="1411620"/>
    <lineage>
        <taxon>Bacteria</taxon>
        <taxon>Pseudomonadati</taxon>
        <taxon>Bacteroidota</taxon>
        <taxon>Cytophagia</taxon>
        <taxon>Cytophagales</taxon>
        <taxon>Hymenobacteraceae</taxon>
        <taxon>Hymenobacter</taxon>
    </lineage>
</organism>
<reference evidence="3" key="1">
    <citation type="journal article" date="2019" name="Int. J. Syst. Evol. Microbiol.">
        <title>The Global Catalogue of Microorganisms (GCM) 10K type strain sequencing project: providing services to taxonomists for standard genome sequencing and annotation.</title>
        <authorList>
            <consortium name="The Broad Institute Genomics Platform"/>
            <consortium name="The Broad Institute Genome Sequencing Center for Infectious Disease"/>
            <person name="Wu L."/>
            <person name="Ma J."/>
        </authorList>
    </citation>
    <scope>NUCLEOTIDE SEQUENCE [LARGE SCALE GENOMIC DNA]</scope>
    <source>
        <strain evidence="3">JCM 19635</strain>
    </source>
</reference>
<protein>
    <recommendedName>
        <fullName evidence="4">Lipoprotein</fullName>
    </recommendedName>
</protein>
<comment type="caution">
    <text evidence="2">The sequence shown here is derived from an EMBL/GenBank/DDBJ whole genome shotgun (WGS) entry which is preliminary data.</text>
</comment>
<evidence type="ECO:0000256" key="1">
    <source>
        <dbReference type="SAM" id="SignalP"/>
    </source>
</evidence>
<evidence type="ECO:0008006" key="4">
    <source>
        <dbReference type="Google" id="ProtNLM"/>
    </source>
</evidence>
<dbReference type="RefSeq" id="WP_380204690.1">
    <property type="nucleotide sequence ID" value="NZ_JBHTEK010000001.1"/>
</dbReference>
<evidence type="ECO:0000313" key="2">
    <source>
        <dbReference type="EMBL" id="MFC7669174.1"/>
    </source>
</evidence>
<feature type="chain" id="PRO_5047462062" description="Lipoprotein" evidence="1">
    <location>
        <begin position="23"/>
        <end position="199"/>
    </location>
</feature>
<keyword evidence="3" id="KW-1185">Reference proteome</keyword>
<name>A0ABW2U7V9_9BACT</name>
<accession>A0ABW2U7V9</accession>
<gene>
    <name evidence="2" type="ORF">ACFQT0_18810</name>
</gene>
<dbReference type="PROSITE" id="PS51257">
    <property type="entry name" value="PROKAR_LIPOPROTEIN"/>
    <property type="match status" value="1"/>
</dbReference>
<proteinExistence type="predicted"/>
<keyword evidence="1" id="KW-0732">Signal</keyword>
<sequence>MNLFRTLSGAALVCLSAAGFTACISAPDYPDEPEIDFKELTVGRNRPGGGNLPVDTLKFALDFKDGDGDLGLSDDDIRNAPFNSNTGGPNNRGYSYNYFIQPFKKNPTSGVFERFVTPLGFVGEYDGRFLRLDGTNTTDAKPAPLRGTLRYKLPISIDGNSQFPGVFNIGDTFRFEISIMDRALHQSNKITTSEVTLGR</sequence>
<dbReference type="Proteomes" id="UP001596513">
    <property type="component" value="Unassembled WGS sequence"/>
</dbReference>
<evidence type="ECO:0000313" key="3">
    <source>
        <dbReference type="Proteomes" id="UP001596513"/>
    </source>
</evidence>
<feature type="signal peptide" evidence="1">
    <location>
        <begin position="1"/>
        <end position="22"/>
    </location>
</feature>